<organism evidence="1 2">
    <name type="scientific">Metapseudomonas lalkuanensis</name>
    <dbReference type="NCBI Taxonomy" id="2604832"/>
    <lineage>
        <taxon>Bacteria</taxon>
        <taxon>Pseudomonadati</taxon>
        <taxon>Pseudomonadota</taxon>
        <taxon>Gammaproteobacteria</taxon>
        <taxon>Pseudomonadales</taxon>
        <taxon>Pseudomonadaceae</taxon>
        <taxon>Metapseudomonas</taxon>
    </lineage>
</organism>
<accession>A0A5J6QN59</accession>
<dbReference type="AlphaFoldDB" id="A0A5J6QN59"/>
<evidence type="ECO:0000313" key="2">
    <source>
        <dbReference type="Proteomes" id="UP000327179"/>
    </source>
</evidence>
<dbReference type="Proteomes" id="UP000327179">
    <property type="component" value="Chromosome"/>
</dbReference>
<dbReference type="EMBL" id="CP043311">
    <property type="protein sequence ID" value="QEY63132.1"/>
    <property type="molecule type" value="Genomic_DNA"/>
</dbReference>
<keyword evidence="2" id="KW-1185">Reference proteome</keyword>
<evidence type="ECO:0000313" key="1">
    <source>
        <dbReference type="EMBL" id="QEY63132.1"/>
    </source>
</evidence>
<protein>
    <submittedName>
        <fullName evidence="1">Uncharacterized protein</fullName>
    </submittedName>
</protein>
<name>A0A5J6QN59_9GAMM</name>
<dbReference type="KEGG" id="plal:FXN65_14065"/>
<sequence length="179" mass="19782">MGCLSFQRHPCKKGRRLFEALVDGRGALHWQRVDACQGSRLCLWKRSSGLLKQFFFAERELLFRFEGGTFYSAEPERLAQAVLDVRCSNRVAIACQGLSGNGDRRVAIWSNVPWSHSEQGGVAEGISRFGASVSCQDNWEVMALDFLGCERDVGPGFLQGLKLVRSAITGWPSERGGGP</sequence>
<gene>
    <name evidence="1" type="ORF">FXN65_14065</name>
</gene>
<reference evidence="1 2" key="1">
    <citation type="submission" date="2019-08" db="EMBL/GenBank/DDBJ databases">
        <title>Whole-genome Sequencing of e-waste polymer degrading bacterium Pseudomonas sp. strain PE08.</title>
        <authorList>
            <person name="Kirdat K."/>
            <person name="Debbarma P."/>
            <person name="Narawade N."/>
            <person name="Suyal D."/>
            <person name="Thorat V."/>
            <person name="Shouche Y."/>
            <person name="Goel R."/>
            <person name="Yadav A."/>
        </authorList>
    </citation>
    <scope>NUCLEOTIDE SEQUENCE [LARGE SCALE GENOMIC DNA]</scope>
    <source>
        <strain evidence="1 2">PE08</strain>
    </source>
</reference>
<proteinExistence type="predicted"/>
<dbReference type="RefSeq" id="WP_151133782.1">
    <property type="nucleotide sequence ID" value="NZ_CP043311.1"/>
</dbReference>